<dbReference type="AlphaFoldDB" id="A0A5C6RXV2"/>
<keyword evidence="4" id="KW-1185">Reference proteome</keyword>
<proteinExistence type="predicted"/>
<dbReference type="InterPro" id="IPR002872">
    <property type="entry name" value="Proline_DH_dom"/>
</dbReference>
<protein>
    <submittedName>
        <fullName evidence="3">Proline dehydrogenase</fullName>
    </submittedName>
</protein>
<dbReference type="RefSeq" id="WP_147098517.1">
    <property type="nucleotide sequence ID" value="NZ_VOOS01000001.1"/>
</dbReference>
<dbReference type="Gene3D" id="3.20.20.220">
    <property type="match status" value="1"/>
</dbReference>
<evidence type="ECO:0000313" key="3">
    <source>
        <dbReference type="EMBL" id="TXB67198.1"/>
    </source>
</evidence>
<dbReference type="Pfam" id="PF01619">
    <property type="entry name" value="Pro_dh"/>
    <property type="match status" value="1"/>
</dbReference>
<dbReference type="InterPro" id="IPR015659">
    <property type="entry name" value="Proline_oxidase"/>
</dbReference>
<dbReference type="GO" id="GO:0010133">
    <property type="term" value="P:L-proline catabolic process to L-glutamate"/>
    <property type="evidence" value="ECO:0007669"/>
    <property type="project" value="TreeGrafter"/>
</dbReference>
<dbReference type="Proteomes" id="UP000321721">
    <property type="component" value="Unassembled WGS sequence"/>
</dbReference>
<dbReference type="OrthoDB" id="1401444at2"/>
<evidence type="ECO:0000256" key="1">
    <source>
        <dbReference type="ARBA" id="ARBA00023002"/>
    </source>
</evidence>
<gene>
    <name evidence="3" type="ORF">FRY74_03160</name>
</gene>
<feature type="domain" description="Proline dehydrogenase" evidence="2">
    <location>
        <begin position="73"/>
        <end position="372"/>
    </location>
</feature>
<sequence>MVNFNNTEIAFKQKSNADLNNSYWLFKIIGWNWLINIGPVLLDVFLPLWFPIPIIKATIFKQFCGGESIEDCDKTITSLGAQNVKTILDYSVEGKEDEPVFDANVEEALKALQVAKSNQLIPFSVFKVTGFGRFALLEKINAKKELSAIEKEEFDRVKNRTHKICETAFTFQVPIFIDAEETWIQDVVDNLALEMMRKFNKEKAIIYNTAQMYRWDRLSYLKELKSIADEEDFFIGMKLVRGAYIEKERDRAEKMGYKDPMQKDKKSTDTDFNLALKFAIENITKIAICCGSHNEESSTYLTELMNQNNISANDERIYFAQLLGMSDHISMNLSSANFNVAKYVPYGPVKDVTPYLIRRAQENTSVAGQTSRELSLILKEKARRKG</sequence>
<dbReference type="PANTHER" id="PTHR13914">
    <property type="entry name" value="PROLINE OXIDASE"/>
    <property type="match status" value="1"/>
</dbReference>
<dbReference type="EMBL" id="VOOS01000001">
    <property type="protein sequence ID" value="TXB67198.1"/>
    <property type="molecule type" value="Genomic_DNA"/>
</dbReference>
<reference evidence="3 4" key="1">
    <citation type="submission" date="2019-08" db="EMBL/GenBank/DDBJ databases">
        <title>Genome of Vicingus serpentipes NCIMB 15042.</title>
        <authorList>
            <person name="Bowman J.P."/>
        </authorList>
    </citation>
    <scope>NUCLEOTIDE SEQUENCE [LARGE SCALE GENOMIC DNA]</scope>
    <source>
        <strain evidence="3 4">NCIMB 15042</strain>
    </source>
</reference>
<name>A0A5C6RXV2_9FLAO</name>
<accession>A0A5C6RXV2</accession>
<dbReference type="InterPro" id="IPR029041">
    <property type="entry name" value="FAD-linked_oxidoreductase-like"/>
</dbReference>
<dbReference type="GO" id="GO:0071949">
    <property type="term" value="F:FAD binding"/>
    <property type="evidence" value="ECO:0007669"/>
    <property type="project" value="TreeGrafter"/>
</dbReference>
<dbReference type="GO" id="GO:0004657">
    <property type="term" value="F:proline dehydrogenase activity"/>
    <property type="evidence" value="ECO:0007669"/>
    <property type="project" value="InterPro"/>
</dbReference>
<keyword evidence="1" id="KW-0560">Oxidoreductase</keyword>
<comment type="caution">
    <text evidence="3">The sequence shown here is derived from an EMBL/GenBank/DDBJ whole genome shotgun (WGS) entry which is preliminary data.</text>
</comment>
<organism evidence="3 4">
    <name type="scientific">Vicingus serpentipes</name>
    <dbReference type="NCBI Taxonomy" id="1926625"/>
    <lineage>
        <taxon>Bacteria</taxon>
        <taxon>Pseudomonadati</taxon>
        <taxon>Bacteroidota</taxon>
        <taxon>Flavobacteriia</taxon>
        <taxon>Flavobacteriales</taxon>
        <taxon>Vicingaceae</taxon>
        <taxon>Vicingus</taxon>
    </lineage>
</organism>
<dbReference type="SUPFAM" id="SSF51730">
    <property type="entry name" value="FAD-linked oxidoreductase"/>
    <property type="match status" value="1"/>
</dbReference>
<evidence type="ECO:0000313" key="4">
    <source>
        <dbReference type="Proteomes" id="UP000321721"/>
    </source>
</evidence>
<dbReference type="PANTHER" id="PTHR13914:SF0">
    <property type="entry name" value="PROLINE DEHYDROGENASE 1, MITOCHONDRIAL"/>
    <property type="match status" value="1"/>
</dbReference>
<evidence type="ECO:0000259" key="2">
    <source>
        <dbReference type="Pfam" id="PF01619"/>
    </source>
</evidence>